<accession>A0A448XHZ5</accession>
<dbReference type="AlphaFoldDB" id="A0A448XHZ5"/>
<organism evidence="1 2">
    <name type="scientific">Protopolystoma xenopodis</name>
    <dbReference type="NCBI Taxonomy" id="117903"/>
    <lineage>
        <taxon>Eukaryota</taxon>
        <taxon>Metazoa</taxon>
        <taxon>Spiralia</taxon>
        <taxon>Lophotrochozoa</taxon>
        <taxon>Platyhelminthes</taxon>
        <taxon>Monogenea</taxon>
        <taxon>Polyopisthocotylea</taxon>
        <taxon>Polystomatidea</taxon>
        <taxon>Polystomatidae</taxon>
        <taxon>Protopolystoma</taxon>
    </lineage>
</organism>
<name>A0A448XHZ5_9PLAT</name>
<dbReference type="Proteomes" id="UP000784294">
    <property type="component" value="Unassembled WGS sequence"/>
</dbReference>
<protein>
    <submittedName>
        <fullName evidence="1">Uncharacterized protein</fullName>
    </submittedName>
</protein>
<evidence type="ECO:0000313" key="1">
    <source>
        <dbReference type="EMBL" id="VEL37004.1"/>
    </source>
</evidence>
<reference evidence="1" key="1">
    <citation type="submission" date="2018-11" db="EMBL/GenBank/DDBJ databases">
        <authorList>
            <consortium name="Pathogen Informatics"/>
        </authorList>
    </citation>
    <scope>NUCLEOTIDE SEQUENCE</scope>
</reference>
<gene>
    <name evidence="1" type="ORF">PXEA_LOCUS30444</name>
</gene>
<proteinExistence type="predicted"/>
<sequence length="201" mass="22094">MGDSSVARYSRPASHFSNVQPRDIRDRLVTSRTEIGWPTSHFRGPHDSCVPIVSAALSSGADADAFLSTSAFQFTIRTTSMMSRHPLSGVGPIRLSLQGLLHSLVNGHFLLHNMTHRNIVTPPFSHLGPDTVQPPSTSFRYFSILVCSNNCKAGCYRLLGRIVLSLFACRFLMPIAGVIDRNSALPETNLIRTRVLGYLSI</sequence>
<keyword evidence="2" id="KW-1185">Reference proteome</keyword>
<comment type="caution">
    <text evidence="1">The sequence shown here is derived from an EMBL/GenBank/DDBJ whole genome shotgun (WGS) entry which is preliminary data.</text>
</comment>
<evidence type="ECO:0000313" key="2">
    <source>
        <dbReference type="Proteomes" id="UP000784294"/>
    </source>
</evidence>
<dbReference type="EMBL" id="CAAALY010253740">
    <property type="protein sequence ID" value="VEL37004.1"/>
    <property type="molecule type" value="Genomic_DNA"/>
</dbReference>